<proteinExistence type="predicted"/>
<protein>
    <submittedName>
        <fullName evidence="2">Uncharacterized protein</fullName>
    </submittedName>
</protein>
<dbReference type="Proteomes" id="UP000887565">
    <property type="component" value="Unplaced"/>
</dbReference>
<keyword evidence="1" id="KW-1185">Reference proteome</keyword>
<reference evidence="2" key="1">
    <citation type="submission" date="2022-11" db="UniProtKB">
        <authorList>
            <consortium name="WormBaseParasite"/>
        </authorList>
    </citation>
    <scope>IDENTIFICATION</scope>
</reference>
<name>A0A915HMD1_ROMCU</name>
<evidence type="ECO:0000313" key="2">
    <source>
        <dbReference type="WBParaSite" id="nRc.2.0.1.t02650-RA"/>
    </source>
</evidence>
<sequence>MVNAVSLLDGTGELLGSAPYSNKILPTSTYPPLAASINGVKPVYFYFSNQNSTTSFLPLEQAKDKAVSFVLSD</sequence>
<organism evidence="1 2">
    <name type="scientific">Romanomermis culicivorax</name>
    <name type="common">Nematode worm</name>
    <dbReference type="NCBI Taxonomy" id="13658"/>
    <lineage>
        <taxon>Eukaryota</taxon>
        <taxon>Metazoa</taxon>
        <taxon>Ecdysozoa</taxon>
        <taxon>Nematoda</taxon>
        <taxon>Enoplea</taxon>
        <taxon>Dorylaimia</taxon>
        <taxon>Mermithida</taxon>
        <taxon>Mermithoidea</taxon>
        <taxon>Mermithidae</taxon>
        <taxon>Romanomermis</taxon>
    </lineage>
</organism>
<accession>A0A915HMD1</accession>
<dbReference type="AlphaFoldDB" id="A0A915HMD1"/>
<dbReference type="WBParaSite" id="nRc.2.0.1.t02650-RA">
    <property type="protein sequence ID" value="nRc.2.0.1.t02650-RA"/>
    <property type="gene ID" value="nRc.2.0.1.g02650"/>
</dbReference>
<evidence type="ECO:0000313" key="1">
    <source>
        <dbReference type="Proteomes" id="UP000887565"/>
    </source>
</evidence>